<sequence length="79" mass="9614">MLLAAQSRHKEYKDRKVIDLELKEREYVLLKVSPIKGVMRFGDHPVFYVFMWKEYHGDGNYFIHWDSALLDDNLFYEEE</sequence>
<name>A0AAF0UA76_SOLVR</name>
<organism evidence="1 2">
    <name type="scientific">Solanum verrucosum</name>
    <dbReference type="NCBI Taxonomy" id="315347"/>
    <lineage>
        <taxon>Eukaryota</taxon>
        <taxon>Viridiplantae</taxon>
        <taxon>Streptophyta</taxon>
        <taxon>Embryophyta</taxon>
        <taxon>Tracheophyta</taxon>
        <taxon>Spermatophyta</taxon>
        <taxon>Magnoliopsida</taxon>
        <taxon>eudicotyledons</taxon>
        <taxon>Gunneridae</taxon>
        <taxon>Pentapetalae</taxon>
        <taxon>asterids</taxon>
        <taxon>lamiids</taxon>
        <taxon>Solanales</taxon>
        <taxon>Solanaceae</taxon>
        <taxon>Solanoideae</taxon>
        <taxon>Solaneae</taxon>
        <taxon>Solanum</taxon>
    </lineage>
</organism>
<reference evidence="1" key="1">
    <citation type="submission" date="2023-08" db="EMBL/GenBank/DDBJ databases">
        <title>A de novo genome assembly of Solanum verrucosum Schlechtendal, a Mexican diploid species geographically isolated from the other diploid A-genome species in potato relatives.</title>
        <authorList>
            <person name="Hosaka K."/>
        </authorList>
    </citation>
    <scope>NUCLEOTIDE SEQUENCE</scope>
    <source>
        <tissue evidence="1">Young leaves</tissue>
    </source>
</reference>
<gene>
    <name evidence="1" type="ORF">MTR67_035488</name>
</gene>
<protein>
    <submittedName>
        <fullName evidence="1">Uncharacterized protein</fullName>
    </submittedName>
</protein>
<keyword evidence="2" id="KW-1185">Reference proteome</keyword>
<dbReference type="EMBL" id="CP133619">
    <property type="protein sequence ID" value="WMV42103.1"/>
    <property type="molecule type" value="Genomic_DNA"/>
</dbReference>
<proteinExistence type="predicted"/>
<dbReference type="Proteomes" id="UP001234989">
    <property type="component" value="Chromosome 8"/>
</dbReference>
<evidence type="ECO:0000313" key="2">
    <source>
        <dbReference type="Proteomes" id="UP001234989"/>
    </source>
</evidence>
<evidence type="ECO:0000313" key="1">
    <source>
        <dbReference type="EMBL" id="WMV42103.1"/>
    </source>
</evidence>
<dbReference type="AlphaFoldDB" id="A0AAF0UA76"/>
<accession>A0AAF0UA76</accession>